<name>A0A177E992_9BACT</name>
<feature type="domain" description="N-acyl amino acid synthase FeeM catalytic core" evidence="1">
    <location>
        <begin position="57"/>
        <end position="217"/>
    </location>
</feature>
<evidence type="ECO:0000313" key="2">
    <source>
        <dbReference type="EMBL" id="OAG27980.1"/>
    </source>
</evidence>
<keyword evidence="3" id="KW-1185">Reference proteome</keyword>
<organism evidence="2 3">
    <name type="scientific">Thermodesulfatator autotrophicus</name>
    <dbReference type="NCBI Taxonomy" id="1795632"/>
    <lineage>
        <taxon>Bacteria</taxon>
        <taxon>Pseudomonadati</taxon>
        <taxon>Thermodesulfobacteriota</taxon>
        <taxon>Thermodesulfobacteria</taxon>
        <taxon>Thermodesulfobacteriales</taxon>
        <taxon>Thermodesulfatatoraceae</taxon>
        <taxon>Thermodesulfatator</taxon>
    </lineage>
</organism>
<gene>
    <name evidence="2" type="ORF">TH606_03870</name>
</gene>
<evidence type="ECO:0000259" key="1">
    <source>
        <dbReference type="Pfam" id="PF21926"/>
    </source>
</evidence>
<dbReference type="RefSeq" id="WP_068541443.1">
    <property type="nucleotide sequence ID" value="NZ_LSFI01000015.1"/>
</dbReference>
<dbReference type="InterPro" id="IPR016181">
    <property type="entry name" value="Acyl_CoA_acyltransferase"/>
</dbReference>
<evidence type="ECO:0000313" key="3">
    <source>
        <dbReference type="Proteomes" id="UP000076964"/>
    </source>
</evidence>
<dbReference type="OrthoDB" id="7056823at2"/>
<protein>
    <recommendedName>
        <fullName evidence="1">N-acyl amino acid synthase FeeM catalytic core domain-containing protein</fullName>
    </recommendedName>
</protein>
<dbReference type="Proteomes" id="UP000076964">
    <property type="component" value="Unassembled WGS sequence"/>
</dbReference>
<proteinExistence type="predicted"/>
<dbReference type="Pfam" id="PF21926">
    <property type="entry name" value="FeeM"/>
    <property type="match status" value="1"/>
</dbReference>
<reference evidence="2 3" key="1">
    <citation type="submission" date="2016-02" db="EMBL/GenBank/DDBJ databases">
        <title>Draft genome sequence of Thermodesulfatator sp. S606.</title>
        <authorList>
            <person name="Lai Q."/>
            <person name="Cao J."/>
            <person name="Dupont S."/>
            <person name="Shao Z."/>
            <person name="Jebbar M."/>
            <person name="Alain K."/>
        </authorList>
    </citation>
    <scope>NUCLEOTIDE SEQUENCE [LARGE SCALE GENOMIC DNA]</scope>
    <source>
        <strain evidence="2 3">S606</strain>
    </source>
</reference>
<dbReference type="AlphaFoldDB" id="A0A177E992"/>
<comment type="caution">
    <text evidence="2">The sequence shown here is derived from an EMBL/GenBank/DDBJ whole genome shotgun (WGS) entry which is preliminary data.</text>
</comment>
<sequence length="248" mass="29362">MIAVLKQSIPRASFDFDKEKKLILKRLKLSGFPEFIKTWQKEVNITFVREPKALERIYRFVHDRYIDAGIIDPQPDGKWVTKYLLFPDTRIVAAYKKEDKLLKNPLCTASIVFDKVGRGLPCDAIYGDIIDDLRAKNKKIVELCSLAALPNLKARNIYFPIFKVIYEYIVSKNYTDIVIVIKPKHRFFYEKILRFKCFEERKYSRFKNVTAMLAHLDLKTAEEEFKRIYGDLPSEYNIYLFFKKQFLS</sequence>
<accession>A0A177E992</accession>
<dbReference type="EMBL" id="LSFI01000015">
    <property type="protein sequence ID" value="OAG27980.1"/>
    <property type="molecule type" value="Genomic_DNA"/>
</dbReference>
<dbReference type="STRING" id="1795632.TH606_03870"/>
<dbReference type="InterPro" id="IPR054597">
    <property type="entry name" value="FeeM_cat"/>
</dbReference>
<dbReference type="Gene3D" id="3.40.630.30">
    <property type="match status" value="1"/>
</dbReference>
<dbReference type="SUPFAM" id="SSF55729">
    <property type="entry name" value="Acyl-CoA N-acyltransferases (Nat)"/>
    <property type="match status" value="1"/>
</dbReference>